<feature type="transmembrane region" description="Helical" evidence="6">
    <location>
        <begin position="338"/>
        <end position="360"/>
    </location>
</feature>
<keyword evidence="3 6" id="KW-0812">Transmembrane</keyword>
<feature type="domain" description="Major facilitator superfamily (MFS) profile" evidence="7">
    <location>
        <begin position="11"/>
        <end position="392"/>
    </location>
</feature>
<comment type="caution">
    <text evidence="8">The sequence shown here is derived from an EMBL/GenBank/DDBJ whole genome shotgun (WGS) entry which is preliminary data.</text>
</comment>
<feature type="transmembrane region" description="Helical" evidence="6">
    <location>
        <begin position="12"/>
        <end position="37"/>
    </location>
</feature>
<dbReference type="Pfam" id="PF07690">
    <property type="entry name" value="MFS_1"/>
    <property type="match status" value="1"/>
</dbReference>
<feature type="transmembrane region" description="Helical" evidence="6">
    <location>
        <begin position="282"/>
        <end position="299"/>
    </location>
</feature>
<feature type="transmembrane region" description="Helical" evidence="6">
    <location>
        <begin position="142"/>
        <end position="160"/>
    </location>
</feature>
<evidence type="ECO:0000256" key="4">
    <source>
        <dbReference type="ARBA" id="ARBA00022989"/>
    </source>
</evidence>
<feature type="transmembrane region" description="Helical" evidence="6">
    <location>
        <begin position="49"/>
        <end position="70"/>
    </location>
</feature>
<evidence type="ECO:0000256" key="6">
    <source>
        <dbReference type="SAM" id="Phobius"/>
    </source>
</evidence>
<organism evidence="8 9">
    <name type="scientific">Candidatus Clostridium eludens</name>
    <dbReference type="NCBI Taxonomy" id="3381663"/>
    <lineage>
        <taxon>Bacteria</taxon>
        <taxon>Bacillati</taxon>
        <taxon>Bacillota</taxon>
        <taxon>Clostridia</taxon>
        <taxon>Eubacteriales</taxon>
        <taxon>Clostridiaceae</taxon>
        <taxon>Clostridium</taxon>
    </lineage>
</organism>
<evidence type="ECO:0000313" key="8">
    <source>
        <dbReference type="EMBL" id="MFL0195277.1"/>
    </source>
</evidence>
<dbReference type="PANTHER" id="PTHR23506">
    <property type="entry name" value="GH10249P"/>
    <property type="match status" value="1"/>
</dbReference>
<dbReference type="RefSeq" id="WP_406791398.1">
    <property type="nucleotide sequence ID" value="NZ_JBJHZX010000007.1"/>
</dbReference>
<dbReference type="InterPro" id="IPR036259">
    <property type="entry name" value="MFS_trans_sf"/>
</dbReference>
<keyword evidence="5 6" id="KW-0472">Membrane</keyword>
<evidence type="ECO:0000313" key="9">
    <source>
        <dbReference type="Proteomes" id="UP001623660"/>
    </source>
</evidence>
<keyword evidence="2" id="KW-0813">Transport</keyword>
<feature type="transmembrane region" description="Helical" evidence="6">
    <location>
        <begin position="220"/>
        <end position="242"/>
    </location>
</feature>
<feature type="transmembrane region" description="Helical" evidence="6">
    <location>
        <begin position="77"/>
        <end position="107"/>
    </location>
</feature>
<accession>A0ABW8SGV8</accession>
<evidence type="ECO:0000256" key="5">
    <source>
        <dbReference type="ARBA" id="ARBA00023136"/>
    </source>
</evidence>
<keyword evidence="9" id="KW-1185">Reference proteome</keyword>
<evidence type="ECO:0000256" key="2">
    <source>
        <dbReference type="ARBA" id="ARBA00022448"/>
    </source>
</evidence>
<comment type="subcellular location">
    <subcellularLocation>
        <location evidence="1">Cell membrane</location>
        <topology evidence="1">Multi-pass membrane protein</topology>
    </subcellularLocation>
</comment>
<protein>
    <submittedName>
        <fullName evidence="8">MFS transporter</fullName>
    </submittedName>
</protein>
<sequence length="420" mass="46508">MYKILNTNNKIVLGFILLNILSGTASGILQMIVPLYALSINANTAQVGLIKGISGLGLMLLVLPSGFLIDHYGSRKLYIIGGVIFSTTIFLFPFAVLPIFIMIIMLFQGFGNSLRMTSLNAAFFKNLKLIGKKRAGWYKGSMSIGLTFLGPLIGGYIVQFISYKNIFVYIGVVTLIPIILLIWLSEKHNTSVHINIIDIFKEQTLDFKLTLNNKIIRQSILIESLSTAAFSCFVTFIVILIVKNYHLPSYYASWLIILEGGVFILVVFTAGELLDKYKIHNLYISSFILSIIGMIFIVLTSNMAFLSVGTLIMGSGLGMTNLITYSQIGEIEGKKGKISALFAACTGIGAAFGPILGGFIGETFGIQAIFLSFIPIFVLSGVYIMLNVYFNQYSLDKRDIYVKFFTSNKRTSKTKIMREK</sequence>
<dbReference type="SUPFAM" id="SSF103473">
    <property type="entry name" value="MFS general substrate transporter"/>
    <property type="match status" value="1"/>
</dbReference>
<feature type="transmembrane region" description="Helical" evidence="6">
    <location>
        <begin position="248"/>
        <end position="270"/>
    </location>
</feature>
<keyword evidence="4 6" id="KW-1133">Transmembrane helix</keyword>
<evidence type="ECO:0000259" key="7">
    <source>
        <dbReference type="PROSITE" id="PS50850"/>
    </source>
</evidence>
<dbReference type="InterPro" id="IPR011701">
    <property type="entry name" value="MFS"/>
</dbReference>
<reference evidence="8 9" key="1">
    <citation type="submission" date="2024-11" db="EMBL/GenBank/DDBJ databases">
        <authorList>
            <person name="Heng Y.C."/>
            <person name="Lim A.C.H."/>
            <person name="Lee J.K.Y."/>
            <person name="Kittelmann S."/>
        </authorList>
    </citation>
    <scope>NUCLEOTIDE SEQUENCE [LARGE SCALE GENOMIC DNA]</scope>
    <source>
        <strain evidence="8 9">WILCCON 0269</strain>
    </source>
</reference>
<dbReference type="Gene3D" id="1.20.1250.20">
    <property type="entry name" value="MFS general substrate transporter like domains"/>
    <property type="match status" value="2"/>
</dbReference>
<dbReference type="InterPro" id="IPR050930">
    <property type="entry name" value="MFS_Vesicular_Transporter"/>
</dbReference>
<dbReference type="PANTHER" id="PTHR23506:SF23">
    <property type="entry name" value="GH10249P"/>
    <property type="match status" value="1"/>
</dbReference>
<proteinExistence type="predicted"/>
<name>A0ABW8SGV8_9CLOT</name>
<feature type="transmembrane region" description="Helical" evidence="6">
    <location>
        <begin position="366"/>
        <end position="390"/>
    </location>
</feature>
<gene>
    <name evidence="8" type="ORF">ACJDU8_06805</name>
</gene>
<feature type="transmembrane region" description="Helical" evidence="6">
    <location>
        <begin position="305"/>
        <end position="326"/>
    </location>
</feature>
<feature type="transmembrane region" description="Helical" evidence="6">
    <location>
        <begin position="166"/>
        <end position="184"/>
    </location>
</feature>
<dbReference type="PROSITE" id="PS50850">
    <property type="entry name" value="MFS"/>
    <property type="match status" value="1"/>
</dbReference>
<dbReference type="EMBL" id="JBJHZX010000007">
    <property type="protein sequence ID" value="MFL0195277.1"/>
    <property type="molecule type" value="Genomic_DNA"/>
</dbReference>
<evidence type="ECO:0000256" key="1">
    <source>
        <dbReference type="ARBA" id="ARBA00004651"/>
    </source>
</evidence>
<dbReference type="InterPro" id="IPR020846">
    <property type="entry name" value="MFS_dom"/>
</dbReference>
<evidence type="ECO:0000256" key="3">
    <source>
        <dbReference type="ARBA" id="ARBA00022692"/>
    </source>
</evidence>
<dbReference type="Proteomes" id="UP001623660">
    <property type="component" value="Unassembled WGS sequence"/>
</dbReference>